<keyword evidence="1" id="KW-1133">Transmembrane helix</keyword>
<comment type="caution">
    <text evidence="2">The sequence shown here is derived from an EMBL/GenBank/DDBJ whole genome shotgun (WGS) entry which is preliminary data.</text>
</comment>
<dbReference type="RefSeq" id="XP_062679793.1">
    <property type="nucleotide sequence ID" value="XM_062825702.1"/>
</dbReference>
<keyword evidence="1" id="KW-0812">Transmembrane</keyword>
<evidence type="ECO:0000313" key="2">
    <source>
        <dbReference type="EMBL" id="KAK3340851.1"/>
    </source>
</evidence>
<reference evidence="2" key="2">
    <citation type="submission" date="2023-06" db="EMBL/GenBank/DDBJ databases">
        <authorList>
            <consortium name="Lawrence Berkeley National Laboratory"/>
            <person name="Haridas S."/>
            <person name="Hensen N."/>
            <person name="Bonometti L."/>
            <person name="Westerberg I."/>
            <person name="Brannstrom I.O."/>
            <person name="Guillou S."/>
            <person name="Cros-Aarteil S."/>
            <person name="Calhoun S."/>
            <person name="Kuo A."/>
            <person name="Mondo S."/>
            <person name="Pangilinan J."/>
            <person name="Riley R."/>
            <person name="Labutti K."/>
            <person name="Andreopoulos B."/>
            <person name="Lipzen A."/>
            <person name="Chen C."/>
            <person name="Yanf M."/>
            <person name="Daum C."/>
            <person name="Ng V."/>
            <person name="Clum A."/>
            <person name="Steindorff A."/>
            <person name="Ohm R."/>
            <person name="Martin F."/>
            <person name="Silar P."/>
            <person name="Natvig D."/>
            <person name="Lalanne C."/>
            <person name="Gautier V."/>
            <person name="Ament-Velasquez S.L."/>
            <person name="Kruys A."/>
            <person name="Hutchinson M.I."/>
            <person name="Powell A.J."/>
            <person name="Barry K."/>
            <person name="Miller A.N."/>
            <person name="Grigoriev I.V."/>
            <person name="Debuchy R."/>
            <person name="Gladieux P."/>
            <person name="Thoren M.H."/>
            <person name="Johannesson H."/>
        </authorList>
    </citation>
    <scope>NUCLEOTIDE SEQUENCE</scope>
    <source>
        <strain evidence="2">CBS 560.94</strain>
    </source>
</reference>
<protein>
    <submittedName>
        <fullName evidence="2">Uncharacterized protein</fullName>
    </submittedName>
</protein>
<feature type="transmembrane region" description="Helical" evidence="1">
    <location>
        <begin position="12"/>
        <end position="29"/>
    </location>
</feature>
<keyword evidence="1" id="KW-0472">Membrane</keyword>
<dbReference type="GeneID" id="87862856"/>
<accession>A0AAE0JBG5</accession>
<organism evidence="2 3">
    <name type="scientific">Neurospora tetraspora</name>
    <dbReference type="NCBI Taxonomy" id="94610"/>
    <lineage>
        <taxon>Eukaryota</taxon>
        <taxon>Fungi</taxon>
        <taxon>Dikarya</taxon>
        <taxon>Ascomycota</taxon>
        <taxon>Pezizomycotina</taxon>
        <taxon>Sordariomycetes</taxon>
        <taxon>Sordariomycetidae</taxon>
        <taxon>Sordariales</taxon>
        <taxon>Sordariaceae</taxon>
        <taxon>Neurospora</taxon>
    </lineage>
</organism>
<dbReference type="Proteomes" id="UP001278500">
    <property type="component" value="Unassembled WGS sequence"/>
</dbReference>
<name>A0AAE0JBG5_9PEZI</name>
<dbReference type="AlphaFoldDB" id="A0AAE0JBG5"/>
<reference evidence="2" key="1">
    <citation type="journal article" date="2023" name="Mol. Phylogenet. Evol.">
        <title>Genome-scale phylogeny and comparative genomics of the fungal order Sordariales.</title>
        <authorList>
            <person name="Hensen N."/>
            <person name="Bonometti L."/>
            <person name="Westerberg I."/>
            <person name="Brannstrom I.O."/>
            <person name="Guillou S."/>
            <person name="Cros-Aarteil S."/>
            <person name="Calhoun S."/>
            <person name="Haridas S."/>
            <person name="Kuo A."/>
            <person name="Mondo S."/>
            <person name="Pangilinan J."/>
            <person name="Riley R."/>
            <person name="LaButti K."/>
            <person name="Andreopoulos B."/>
            <person name="Lipzen A."/>
            <person name="Chen C."/>
            <person name="Yan M."/>
            <person name="Daum C."/>
            <person name="Ng V."/>
            <person name="Clum A."/>
            <person name="Steindorff A."/>
            <person name="Ohm R.A."/>
            <person name="Martin F."/>
            <person name="Silar P."/>
            <person name="Natvig D.O."/>
            <person name="Lalanne C."/>
            <person name="Gautier V."/>
            <person name="Ament-Velasquez S.L."/>
            <person name="Kruys A."/>
            <person name="Hutchinson M.I."/>
            <person name="Powell A.J."/>
            <person name="Barry K."/>
            <person name="Miller A.N."/>
            <person name="Grigoriev I.V."/>
            <person name="Debuchy R."/>
            <person name="Gladieux P."/>
            <person name="Hiltunen Thoren M."/>
            <person name="Johannesson H."/>
        </authorList>
    </citation>
    <scope>NUCLEOTIDE SEQUENCE</scope>
    <source>
        <strain evidence="2">CBS 560.94</strain>
    </source>
</reference>
<evidence type="ECO:0000313" key="3">
    <source>
        <dbReference type="Proteomes" id="UP001278500"/>
    </source>
</evidence>
<gene>
    <name evidence="2" type="ORF">B0H65DRAFT_444791</name>
</gene>
<proteinExistence type="predicted"/>
<evidence type="ECO:0000256" key="1">
    <source>
        <dbReference type="SAM" id="Phobius"/>
    </source>
</evidence>
<keyword evidence="3" id="KW-1185">Reference proteome</keyword>
<dbReference type="EMBL" id="JAUEPP010000006">
    <property type="protein sequence ID" value="KAK3340851.1"/>
    <property type="molecule type" value="Genomic_DNA"/>
</dbReference>
<sequence>MYVVELHVRVNAFVSACFKILEYIFLIMASRAIRLMNSTCFWGSWGLPVSYAWIDTRLCAYEVHISAGTHLTLAAHPLRATSTSATSTYPLVTTGNHHHKLSQETNHSDTRTRIRFETSAASQAAGSVLFKIRTVVSASLEAPGTRNQVVAACSVQ</sequence>